<dbReference type="Gene3D" id="1.10.600.10">
    <property type="entry name" value="Farnesyl Diphosphate Synthase"/>
    <property type="match status" value="2"/>
</dbReference>
<dbReference type="GeneID" id="85444703"/>
<proteinExistence type="predicted"/>
<dbReference type="InterPro" id="IPR033749">
    <property type="entry name" value="Polyprenyl_synt_CS"/>
</dbReference>
<comment type="caution">
    <text evidence="5">The sequence shown here is derived from an EMBL/GenBank/DDBJ whole genome shotgun (WGS) entry which is preliminary data.</text>
</comment>
<keyword evidence="2" id="KW-0479">Metal-binding</keyword>
<dbReference type="GO" id="GO:0043386">
    <property type="term" value="P:mycotoxin biosynthetic process"/>
    <property type="evidence" value="ECO:0007669"/>
    <property type="project" value="UniProtKB-ARBA"/>
</dbReference>
<evidence type="ECO:0000256" key="2">
    <source>
        <dbReference type="ARBA" id="ARBA00022723"/>
    </source>
</evidence>
<keyword evidence="1" id="KW-0808">Transferase</keyword>
<keyword evidence="6" id="KW-1185">Reference proteome</keyword>
<protein>
    <submittedName>
        <fullName evidence="5">Isoprenoid synthase domain-containing protein</fullName>
    </submittedName>
</protein>
<sequence length="575" mass="64005">MSGLYLAMEANGRPEPGLADPPAKLVIPAGLRNALEDMAMQDPRRAQELTDTLSQWAEGCLNHDAVHIQSWTEFSQQRIIEPISRLLLDLTSCLLQINLSTEELRLCQKLCQGVSLCVGVHFSLHGICNGLGFAKQPMPLVQAVMSLFQVDEKRALAFCDAQILSGADEFFFAVGNMDKISEVSRKVRLCMAKLPEYLPAEPMLVRPNPPARLVQQTNTHRGVKRDRDDADVCNDTDKPKVNGDVETSTPSKPWSMEEESIQRIVSPLPIPPLEATLEPVTAPFDYICTLQSKGFRNNLIRALTSWIPVPPAELDLVLTIVSGVHNTSLMLDDVQDNSPLRRSCPATHTLFGTAQTINSAVYQTVDLVARACRAGNPMLAKELIAGMQSLLVGQGLDLRWTHEVAQPTVEEYLQMIDGKTGALFIMIYRLMVAVSPTRSPVPGVEEFMLLFGRLFQIRDDFSNLTSERYSKAKGFCEDLDEGKCSFIILHAMNHAKPQSRQLLRNIFLQRRNGSMSVSHKEMVLHIVEEANSLRFAKETMRQLESALFEKLESLEIATGLKNTALRALLDALRTT</sequence>
<feature type="compositionally biased region" description="Basic and acidic residues" evidence="4">
    <location>
        <begin position="225"/>
        <end position="243"/>
    </location>
</feature>
<gene>
    <name evidence="5" type="ORF">LY79DRAFT_585044</name>
</gene>
<accession>A0AAD8PKL7</accession>
<dbReference type="RefSeq" id="XP_060407285.1">
    <property type="nucleotide sequence ID" value="XM_060560463.1"/>
</dbReference>
<dbReference type="Pfam" id="PF00348">
    <property type="entry name" value="polyprenyl_synt"/>
    <property type="match status" value="1"/>
</dbReference>
<evidence type="ECO:0000313" key="6">
    <source>
        <dbReference type="Proteomes" id="UP001230504"/>
    </source>
</evidence>
<dbReference type="Proteomes" id="UP001230504">
    <property type="component" value="Unassembled WGS sequence"/>
</dbReference>
<dbReference type="PROSITE" id="PS00444">
    <property type="entry name" value="POLYPRENYL_SYNTHASE_2"/>
    <property type="match status" value="1"/>
</dbReference>
<evidence type="ECO:0000256" key="4">
    <source>
        <dbReference type="SAM" id="MobiDB-lite"/>
    </source>
</evidence>
<dbReference type="EMBL" id="JAHLJV010000167">
    <property type="protein sequence ID" value="KAK1566051.1"/>
    <property type="molecule type" value="Genomic_DNA"/>
</dbReference>
<dbReference type="SUPFAM" id="SSF48576">
    <property type="entry name" value="Terpenoid synthases"/>
    <property type="match status" value="1"/>
</dbReference>
<name>A0AAD8PKL7_9PEZI</name>
<feature type="region of interest" description="Disordered" evidence="4">
    <location>
        <begin position="216"/>
        <end position="257"/>
    </location>
</feature>
<dbReference type="GO" id="GO:0046872">
    <property type="term" value="F:metal ion binding"/>
    <property type="evidence" value="ECO:0007669"/>
    <property type="project" value="UniProtKB-KW"/>
</dbReference>
<evidence type="ECO:0000256" key="1">
    <source>
        <dbReference type="ARBA" id="ARBA00022679"/>
    </source>
</evidence>
<dbReference type="GO" id="GO:0008299">
    <property type="term" value="P:isoprenoid biosynthetic process"/>
    <property type="evidence" value="ECO:0007669"/>
    <property type="project" value="InterPro"/>
</dbReference>
<dbReference type="GO" id="GO:0046165">
    <property type="term" value="P:alcohol biosynthetic process"/>
    <property type="evidence" value="ECO:0007669"/>
    <property type="project" value="UniProtKB-ARBA"/>
</dbReference>
<dbReference type="PANTHER" id="PTHR12001">
    <property type="entry name" value="GERANYLGERANYL PYROPHOSPHATE SYNTHASE"/>
    <property type="match status" value="1"/>
</dbReference>
<dbReference type="GO" id="GO:0004659">
    <property type="term" value="F:prenyltransferase activity"/>
    <property type="evidence" value="ECO:0007669"/>
    <property type="project" value="InterPro"/>
</dbReference>
<dbReference type="InterPro" id="IPR008949">
    <property type="entry name" value="Isoprenoid_synthase_dom_sf"/>
</dbReference>
<reference evidence="5" key="1">
    <citation type="submission" date="2021-06" db="EMBL/GenBank/DDBJ databases">
        <title>Comparative genomics, transcriptomics and evolutionary studies reveal genomic signatures of adaptation to plant cell wall in hemibiotrophic fungi.</title>
        <authorList>
            <consortium name="DOE Joint Genome Institute"/>
            <person name="Baroncelli R."/>
            <person name="Diaz J.F."/>
            <person name="Benocci T."/>
            <person name="Peng M."/>
            <person name="Battaglia E."/>
            <person name="Haridas S."/>
            <person name="Andreopoulos W."/>
            <person name="Labutti K."/>
            <person name="Pangilinan J."/>
            <person name="Floch G.L."/>
            <person name="Makela M.R."/>
            <person name="Henrissat B."/>
            <person name="Grigoriev I.V."/>
            <person name="Crouch J.A."/>
            <person name="De Vries R.P."/>
            <person name="Sukno S.A."/>
            <person name="Thon M.R."/>
        </authorList>
    </citation>
    <scope>NUCLEOTIDE SEQUENCE</scope>
    <source>
        <strain evidence="5">CBS 125086</strain>
    </source>
</reference>
<evidence type="ECO:0000313" key="5">
    <source>
        <dbReference type="EMBL" id="KAK1566051.1"/>
    </source>
</evidence>
<keyword evidence="3" id="KW-0460">Magnesium</keyword>
<dbReference type="AlphaFoldDB" id="A0AAD8PKL7"/>
<dbReference type="InterPro" id="IPR000092">
    <property type="entry name" value="Polyprenyl_synt"/>
</dbReference>
<dbReference type="PANTHER" id="PTHR12001:SF72">
    <property type="entry name" value="THIJ_PFPI FAMILY PROTEIN (AFU_ORTHOLOGUE AFUA_3G01210)-RELATED"/>
    <property type="match status" value="1"/>
</dbReference>
<evidence type="ECO:0000256" key="3">
    <source>
        <dbReference type="ARBA" id="ARBA00022842"/>
    </source>
</evidence>
<organism evidence="5 6">
    <name type="scientific">Colletotrichum navitas</name>
    <dbReference type="NCBI Taxonomy" id="681940"/>
    <lineage>
        <taxon>Eukaryota</taxon>
        <taxon>Fungi</taxon>
        <taxon>Dikarya</taxon>
        <taxon>Ascomycota</taxon>
        <taxon>Pezizomycotina</taxon>
        <taxon>Sordariomycetes</taxon>
        <taxon>Hypocreomycetidae</taxon>
        <taxon>Glomerellales</taxon>
        <taxon>Glomerellaceae</taxon>
        <taxon>Colletotrichum</taxon>
        <taxon>Colletotrichum graminicola species complex</taxon>
    </lineage>
</organism>